<accession>A0A6I6NGH0</accession>
<sequence>MRKWLPALAVSTAFVSSVLLAPQALAQDSKPVPEKVPGTNVEYAPGAARDPQTRALAAANPAAVQAGGLLCGSGYKLALVNPLPDSRRFGTLFTYTKFGPGGANGACALFDNNLGAKKHMKLKLCGTTCQVDEGWFSDYAGPVKVEGDFDPGCAVVNALMWEGDVAIIDRQTDVFGCD</sequence>
<dbReference type="KEGG" id="sbro:GQF42_44520"/>
<dbReference type="EMBL" id="CP047020">
    <property type="protein sequence ID" value="QHA09300.1"/>
    <property type="molecule type" value="Genomic_DNA"/>
</dbReference>
<dbReference type="AlphaFoldDB" id="A0A6I6NGH0"/>
<feature type="chain" id="PRO_5026063946" evidence="1">
    <location>
        <begin position="27"/>
        <end position="178"/>
    </location>
</feature>
<proteinExistence type="predicted"/>
<evidence type="ECO:0000313" key="2">
    <source>
        <dbReference type="EMBL" id="QHA09300.1"/>
    </source>
</evidence>
<reference evidence="2 3" key="1">
    <citation type="submission" date="2019-12" db="EMBL/GenBank/DDBJ databases">
        <title>Streptomyces sp. strain T44 isolated from rhizosphere soil of Broussonetia papyrifera.</title>
        <authorList>
            <person name="Mo P."/>
        </authorList>
    </citation>
    <scope>NUCLEOTIDE SEQUENCE [LARGE SCALE GENOMIC DNA]</scope>
    <source>
        <strain evidence="2 3">T44</strain>
    </source>
</reference>
<protein>
    <submittedName>
        <fullName evidence="2">Uncharacterized protein</fullName>
    </submittedName>
</protein>
<evidence type="ECO:0000313" key="3">
    <source>
        <dbReference type="Proteomes" id="UP000436138"/>
    </source>
</evidence>
<keyword evidence="3" id="KW-1185">Reference proteome</keyword>
<evidence type="ECO:0000256" key="1">
    <source>
        <dbReference type="SAM" id="SignalP"/>
    </source>
</evidence>
<keyword evidence="1" id="KW-0732">Signal</keyword>
<organism evidence="2 3">
    <name type="scientific">Streptomyces broussonetiae</name>
    <dbReference type="NCBI Taxonomy" id="2686304"/>
    <lineage>
        <taxon>Bacteria</taxon>
        <taxon>Bacillati</taxon>
        <taxon>Actinomycetota</taxon>
        <taxon>Actinomycetes</taxon>
        <taxon>Kitasatosporales</taxon>
        <taxon>Streptomycetaceae</taxon>
        <taxon>Streptomyces</taxon>
    </lineage>
</organism>
<gene>
    <name evidence="2" type="ORF">GQF42_44520</name>
</gene>
<feature type="signal peptide" evidence="1">
    <location>
        <begin position="1"/>
        <end position="26"/>
    </location>
</feature>
<dbReference type="Proteomes" id="UP000436138">
    <property type="component" value="Chromosome"/>
</dbReference>
<dbReference type="RefSeq" id="WP_158929559.1">
    <property type="nucleotide sequence ID" value="NZ_CP047020.1"/>
</dbReference>
<name>A0A6I6NGH0_9ACTN</name>